<dbReference type="Proteomes" id="UP001139028">
    <property type="component" value="Unassembled WGS sequence"/>
</dbReference>
<gene>
    <name evidence="2" type="ORF">MO867_18030</name>
</gene>
<dbReference type="AlphaFoldDB" id="A0A9X2EUP5"/>
<protein>
    <submittedName>
        <fullName evidence="2">Uncharacterized protein</fullName>
    </submittedName>
</protein>
<feature type="region of interest" description="Disordered" evidence="1">
    <location>
        <begin position="114"/>
        <end position="159"/>
    </location>
</feature>
<proteinExistence type="predicted"/>
<reference evidence="2" key="1">
    <citation type="journal article" date="2022" name="Arch. Microbiol.">
        <title>Microbulbifer okhotskensis sp. nov., isolated from a deep bottom sediment of the Okhotsk Sea.</title>
        <authorList>
            <person name="Romanenko L."/>
            <person name="Kurilenko V."/>
            <person name="Otstavnykh N."/>
            <person name="Velansky P."/>
            <person name="Isaeva M."/>
            <person name="Mikhailov V."/>
        </authorList>
    </citation>
    <scope>NUCLEOTIDE SEQUENCE</scope>
    <source>
        <strain evidence="2">OS29</strain>
    </source>
</reference>
<comment type="caution">
    <text evidence="2">The sequence shown here is derived from an EMBL/GenBank/DDBJ whole genome shotgun (WGS) entry which is preliminary data.</text>
</comment>
<dbReference type="EMBL" id="JALBWM010000115">
    <property type="protein sequence ID" value="MCO1336233.1"/>
    <property type="molecule type" value="Genomic_DNA"/>
</dbReference>
<accession>A0A9X2EUP5</accession>
<evidence type="ECO:0000256" key="1">
    <source>
        <dbReference type="SAM" id="MobiDB-lite"/>
    </source>
</evidence>
<evidence type="ECO:0000313" key="2">
    <source>
        <dbReference type="EMBL" id="MCO1336233.1"/>
    </source>
</evidence>
<name>A0A9X2EUP5_9GAMM</name>
<sequence>MDRATQIRRINADGVFQLGSGIYLVPGTKPGDLLEVLHTDKGVCCRLATEHGAQWQRAQAPQRDHYGFIPDARLIGKTVRALRIESTRKNGKCLLSEDEAREFALWTLRQRPKSPRLAKHSQAPVGRTASCVPPAGRPQYGETPPRPFASGGLVPQPRLDDVSATVSGRLSAPETGHWPIRLPRLIRRVAARFLCGSAG</sequence>
<keyword evidence="3" id="KW-1185">Reference proteome</keyword>
<organism evidence="2 3">
    <name type="scientific">Microbulbifer okhotskensis</name>
    <dbReference type="NCBI Taxonomy" id="2926617"/>
    <lineage>
        <taxon>Bacteria</taxon>
        <taxon>Pseudomonadati</taxon>
        <taxon>Pseudomonadota</taxon>
        <taxon>Gammaproteobacteria</taxon>
        <taxon>Cellvibrionales</taxon>
        <taxon>Microbulbiferaceae</taxon>
        <taxon>Microbulbifer</taxon>
    </lineage>
</organism>
<evidence type="ECO:0000313" key="3">
    <source>
        <dbReference type="Proteomes" id="UP001139028"/>
    </source>
</evidence>
<dbReference type="RefSeq" id="WP_252471763.1">
    <property type="nucleotide sequence ID" value="NZ_JALBWM010000115.1"/>
</dbReference>